<dbReference type="Gene3D" id="3.40.50.1000">
    <property type="entry name" value="HAD superfamily/HAD-like"/>
    <property type="match status" value="1"/>
</dbReference>
<gene>
    <name evidence="5" type="ORF">MWN34_09245</name>
</gene>
<dbReference type="NCBIfam" id="TIGR01549">
    <property type="entry name" value="HAD-SF-IA-v1"/>
    <property type="match status" value="1"/>
</dbReference>
<organism evidence="5 6">
    <name type="scientific">Ancylobacter crimeensis</name>
    <dbReference type="NCBI Taxonomy" id="2579147"/>
    <lineage>
        <taxon>Bacteria</taxon>
        <taxon>Pseudomonadati</taxon>
        <taxon>Pseudomonadota</taxon>
        <taxon>Alphaproteobacteria</taxon>
        <taxon>Hyphomicrobiales</taxon>
        <taxon>Xanthobacteraceae</taxon>
        <taxon>Ancylobacter</taxon>
    </lineage>
</organism>
<sequence length="247" mass="26210">MSASPTIRAILFDKDGTLVDFDQTWGQAAGAVIRRITGGNETRIARLNEVSHYLPAQQRFLASSPLVAGSSREYGPLWAQVLERPADEALFNEINHLFGEEGRRFLTAIGTPAHTLARLRAGGLPLAIATNDTEGNARVQAELLGLTPLLDAIYGYDSGHGGKPGPGMVEAFIRRTGLPAEHVALVGDTRHDLLAAKAAGALAVLVRSGPSPVDAFADEADLVLDDIDALADHVLGGVRPQEQRARA</sequence>
<dbReference type="InterPro" id="IPR023214">
    <property type="entry name" value="HAD_sf"/>
</dbReference>
<dbReference type="InterPro" id="IPR006439">
    <property type="entry name" value="HAD-SF_hydro_IA"/>
</dbReference>
<evidence type="ECO:0000256" key="1">
    <source>
        <dbReference type="ARBA" id="ARBA00000830"/>
    </source>
</evidence>
<reference evidence="5 6" key="1">
    <citation type="submission" date="2022-04" db="EMBL/GenBank/DDBJ databases">
        <authorList>
            <person name="Grouzdev D.S."/>
            <person name="Pantiukh K.S."/>
            <person name="Krutkina M.S."/>
        </authorList>
    </citation>
    <scope>NUCLEOTIDE SEQUENCE [LARGE SCALE GENOMIC DNA]</scope>
    <source>
        <strain evidence="5 6">6x-1</strain>
    </source>
</reference>
<protein>
    <recommendedName>
        <fullName evidence="4">phosphoglycolate phosphatase</fullName>
        <ecNumber evidence="4">3.1.3.18</ecNumber>
    </recommendedName>
</protein>
<dbReference type="InterPro" id="IPR036412">
    <property type="entry name" value="HAD-like_sf"/>
</dbReference>
<dbReference type="PRINTS" id="PR00413">
    <property type="entry name" value="HADHALOGNASE"/>
</dbReference>
<name>A0ABT0DAW0_9HYPH</name>
<dbReference type="SFLD" id="SFLDG01129">
    <property type="entry name" value="C1.5:_HAD__Beta-PGM__Phosphata"/>
    <property type="match status" value="1"/>
</dbReference>
<dbReference type="Proteomes" id="UP001203284">
    <property type="component" value="Unassembled WGS sequence"/>
</dbReference>
<evidence type="ECO:0000313" key="6">
    <source>
        <dbReference type="Proteomes" id="UP001203284"/>
    </source>
</evidence>
<comment type="catalytic activity">
    <reaction evidence="1">
        <text>2-phosphoglycolate + H2O = glycolate + phosphate</text>
        <dbReference type="Rhea" id="RHEA:14369"/>
        <dbReference type="ChEBI" id="CHEBI:15377"/>
        <dbReference type="ChEBI" id="CHEBI:29805"/>
        <dbReference type="ChEBI" id="CHEBI:43474"/>
        <dbReference type="ChEBI" id="CHEBI:58033"/>
        <dbReference type="EC" id="3.1.3.18"/>
    </reaction>
</comment>
<dbReference type="InterPro" id="IPR050155">
    <property type="entry name" value="HAD-like_hydrolase_sf"/>
</dbReference>
<dbReference type="PANTHER" id="PTHR43434">
    <property type="entry name" value="PHOSPHOGLYCOLATE PHOSPHATASE"/>
    <property type="match status" value="1"/>
</dbReference>
<dbReference type="PANTHER" id="PTHR43434:SF1">
    <property type="entry name" value="PHOSPHOGLYCOLATE PHOSPHATASE"/>
    <property type="match status" value="1"/>
</dbReference>
<dbReference type="RefSeq" id="WP_247028694.1">
    <property type="nucleotide sequence ID" value="NZ_JALKCH010000005.1"/>
</dbReference>
<evidence type="ECO:0000256" key="3">
    <source>
        <dbReference type="ARBA" id="ARBA00006171"/>
    </source>
</evidence>
<dbReference type="Gene3D" id="1.10.150.240">
    <property type="entry name" value="Putative phosphatase, domain 2"/>
    <property type="match status" value="1"/>
</dbReference>
<proteinExistence type="inferred from homology"/>
<dbReference type="EMBL" id="JALKCH010000005">
    <property type="protein sequence ID" value="MCK0197095.1"/>
    <property type="molecule type" value="Genomic_DNA"/>
</dbReference>
<dbReference type="SUPFAM" id="SSF56784">
    <property type="entry name" value="HAD-like"/>
    <property type="match status" value="1"/>
</dbReference>
<keyword evidence="6" id="KW-1185">Reference proteome</keyword>
<dbReference type="SFLD" id="SFLDS00003">
    <property type="entry name" value="Haloacid_Dehalogenase"/>
    <property type="match status" value="1"/>
</dbReference>
<dbReference type="EC" id="3.1.3.18" evidence="4"/>
<dbReference type="InterPro" id="IPR023198">
    <property type="entry name" value="PGP-like_dom2"/>
</dbReference>
<dbReference type="Pfam" id="PF00702">
    <property type="entry name" value="Hydrolase"/>
    <property type="match status" value="1"/>
</dbReference>
<comment type="caution">
    <text evidence="5">The sequence shown here is derived from an EMBL/GenBank/DDBJ whole genome shotgun (WGS) entry which is preliminary data.</text>
</comment>
<evidence type="ECO:0000313" key="5">
    <source>
        <dbReference type="EMBL" id="MCK0197095.1"/>
    </source>
</evidence>
<dbReference type="GO" id="GO:0016787">
    <property type="term" value="F:hydrolase activity"/>
    <property type="evidence" value="ECO:0007669"/>
    <property type="project" value="UniProtKB-KW"/>
</dbReference>
<comment type="similarity">
    <text evidence="3">Belongs to the HAD-like hydrolase superfamily. CbbY/CbbZ/Gph/YieH family.</text>
</comment>
<evidence type="ECO:0000256" key="4">
    <source>
        <dbReference type="ARBA" id="ARBA00013078"/>
    </source>
</evidence>
<keyword evidence="5" id="KW-0378">Hydrolase</keyword>
<accession>A0ABT0DAW0</accession>
<evidence type="ECO:0000256" key="2">
    <source>
        <dbReference type="ARBA" id="ARBA00004818"/>
    </source>
</evidence>
<comment type="pathway">
    <text evidence="2">Organic acid metabolism; glycolate biosynthesis; glycolate from 2-phosphoglycolate: step 1/1.</text>
</comment>